<keyword evidence="6" id="KW-0812">Transmembrane</keyword>
<dbReference type="InterPro" id="IPR019931">
    <property type="entry name" value="LPXTG_anchor"/>
</dbReference>
<protein>
    <submittedName>
        <fullName evidence="8">DUF11 domain-containing protein</fullName>
    </submittedName>
</protein>
<keyword evidence="3" id="KW-0732">Signal</keyword>
<evidence type="ECO:0000256" key="2">
    <source>
        <dbReference type="ARBA" id="ARBA00022525"/>
    </source>
</evidence>
<dbReference type="InterPro" id="IPR047589">
    <property type="entry name" value="DUF11_rpt"/>
</dbReference>
<dbReference type="InterPro" id="IPR013783">
    <property type="entry name" value="Ig-like_fold"/>
</dbReference>
<evidence type="ECO:0000256" key="6">
    <source>
        <dbReference type="SAM" id="Phobius"/>
    </source>
</evidence>
<dbReference type="PANTHER" id="PTHR34819">
    <property type="entry name" value="LARGE CYSTEINE-RICH PERIPLASMIC PROTEIN OMCB"/>
    <property type="match status" value="1"/>
</dbReference>
<evidence type="ECO:0000259" key="7">
    <source>
        <dbReference type="PROSITE" id="PS50847"/>
    </source>
</evidence>
<feature type="compositionally biased region" description="Gly residues" evidence="5">
    <location>
        <begin position="237"/>
        <end position="246"/>
    </location>
</feature>
<feature type="domain" description="Gram-positive cocci surface proteins LPxTG" evidence="7">
    <location>
        <begin position="681"/>
        <end position="716"/>
    </location>
</feature>
<dbReference type="RefSeq" id="WP_281288059.1">
    <property type="nucleotide sequence ID" value="NZ_CP133762.1"/>
</dbReference>
<evidence type="ECO:0000256" key="4">
    <source>
        <dbReference type="ARBA" id="ARBA00023088"/>
    </source>
</evidence>
<dbReference type="InterPro" id="IPR001434">
    <property type="entry name" value="OmcB-like_DUF11"/>
</dbReference>
<keyword evidence="6" id="KW-0472">Membrane</keyword>
<evidence type="ECO:0000313" key="9">
    <source>
        <dbReference type="Proteomes" id="UP001250858"/>
    </source>
</evidence>
<proteinExistence type="predicted"/>
<feature type="region of interest" description="Disordered" evidence="5">
    <location>
        <begin position="86"/>
        <end position="251"/>
    </location>
</feature>
<feature type="compositionally biased region" description="Low complexity" evidence="5">
    <location>
        <begin position="162"/>
        <end position="220"/>
    </location>
</feature>
<dbReference type="InterPro" id="IPR051172">
    <property type="entry name" value="Chlamydia_OmcB"/>
</dbReference>
<keyword evidence="1" id="KW-0134">Cell wall</keyword>
<sequence>MASGRTVARARSRTRAGAGSGSGAGAGAAVLRRRTAAYAIPGVLVGAVLSGASALPATAALPALPDGLGSGCVHGTSHPTDRQAALGEAGRRAPGETARQTLGETGPQAAPDGRRDCATEEGGSSRTGGSGAGPSRSPEATTGPRTPNGDREEDGPVTGRQTKPGAGTTAAGATAAEKPGAEATAAGKPGAGATAAGTATSGKPGAVATPSGRPGADTPAAAPPGAGPAATEPAPGGTTGTGGRGRAPGRADLVVLPPVRPRAVAPGETFDYRISVVNHGPAQARNAMATDTLPAVLSFVSSKDGCTAKGRKVTCGPVATLDPGQTVSWVVTVRLDPAYTGDGSDILNQATATSETSDPDLNNNTGPHPGAGPPDGKVERPRADVAVTKEFAGKEPVVPGTVFAYTLTVRNHGPSQATGVRLTDRLPKGLAFADSPDGCTGEAGAYGGTVACPEHAALAPDGRVTYTVRVRLAPGYTGDGSDLVNRVRAGAKTDDPNHSNNTAELTGLPGEGGKPAPASADLVLGKRYELPRGVDAVTPGDTYAYVMTVRNQGPSTARNVTVTDPLPRALSFAGSPDGCRADGATVTCGGSAALAPGETAEYRITVRLARDFDGDCATVDNTARVASAVHDPDTGNNTATVGKKTRTVVGDCGVPIRPRPKPSPTPTHDDHHHHHDHDHTLPDTGNGVPVWLPMTSGLALLAGTGLVLRARRRRKP</sequence>
<dbReference type="Gene3D" id="2.60.40.10">
    <property type="entry name" value="Immunoglobulins"/>
    <property type="match status" value="3"/>
</dbReference>
<keyword evidence="2" id="KW-0964">Secreted</keyword>
<dbReference type="PROSITE" id="PS50847">
    <property type="entry name" value="GRAM_POS_ANCHORING"/>
    <property type="match status" value="1"/>
</dbReference>
<keyword evidence="6" id="KW-1133">Transmembrane helix</keyword>
<keyword evidence="4" id="KW-0572">Peptidoglycan-anchor</keyword>
<dbReference type="NCBIfam" id="TIGR01451">
    <property type="entry name" value="B_ant_repeat"/>
    <property type="match status" value="3"/>
</dbReference>
<organism evidence="8 9">
    <name type="scientific">Streptomyces roseicoloratus</name>
    <dbReference type="NCBI Taxonomy" id="2508722"/>
    <lineage>
        <taxon>Bacteria</taxon>
        <taxon>Bacillati</taxon>
        <taxon>Actinomycetota</taxon>
        <taxon>Actinomycetes</taxon>
        <taxon>Kitasatosporales</taxon>
        <taxon>Streptomycetaceae</taxon>
        <taxon>Streptomyces</taxon>
    </lineage>
</organism>
<evidence type="ECO:0000256" key="3">
    <source>
        <dbReference type="ARBA" id="ARBA00022729"/>
    </source>
</evidence>
<evidence type="ECO:0000313" key="8">
    <source>
        <dbReference type="EMBL" id="WMX44514.1"/>
    </source>
</evidence>
<evidence type="ECO:0000256" key="5">
    <source>
        <dbReference type="SAM" id="MobiDB-lite"/>
    </source>
</evidence>
<dbReference type="EMBL" id="CP133762">
    <property type="protein sequence ID" value="WMX44514.1"/>
    <property type="molecule type" value="Genomic_DNA"/>
</dbReference>
<feature type="region of interest" description="Disordered" evidence="5">
    <location>
        <begin position="352"/>
        <end position="379"/>
    </location>
</feature>
<gene>
    <name evidence="8" type="ORF">RGF97_06065</name>
</gene>
<dbReference type="Proteomes" id="UP001250858">
    <property type="component" value="Chromosome"/>
</dbReference>
<keyword evidence="9" id="KW-1185">Reference proteome</keyword>
<feature type="region of interest" description="Disordered" evidence="5">
    <location>
        <begin position="1"/>
        <end position="27"/>
    </location>
</feature>
<feature type="compositionally biased region" description="Low complexity" evidence="5">
    <location>
        <begin position="227"/>
        <end position="236"/>
    </location>
</feature>
<feature type="transmembrane region" description="Helical" evidence="6">
    <location>
        <begin position="690"/>
        <end position="708"/>
    </location>
</feature>
<dbReference type="PANTHER" id="PTHR34819:SF3">
    <property type="entry name" value="CELL SURFACE PROTEIN"/>
    <property type="match status" value="1"/>
</dbReference>
<dbReference type="Pfam" id="PF01345">
    <property type="entry name" value="DUF11"/>
    <property type="match status" value="3"/>
</dbReference>
<feature type="region of interest" description="Disordered" evidence="5">
    <location>
        <begin position="490"/>
        <end position="515"/>
    </location>
</feature>
<name>A0ABY9RQP2_9ACTN</name>
<evidence type="ECO:0000256" key="1">
    <source>
        <dbReference type="ARBA" id="ARBA00022512"/>
    </source>
</evidence>
<accession>A0ABY9RQP2</accession>
<feature type="region of interest" description="Disordered" evidence="5">
    <location>
        <begin position="651"/>
        <end position="688"/>
    </location>
</feature>
<reference evidence="8 9" key="1">
    <citation type="submission" date="2023-09" db="EMBL/GenBank/DDBJ databases">
        <title>Complete genome of Streptomyces roseicoloratus T14.</title>
        <authorList>
            <person name="Bashizi T."/>
            <person name="Kim M.-J."/>
            <person name="Lee G."/>
            <person name="Tagele S.B."/>
            <person name="Shin J.-H."/>
        </authorList>
    </citation>
    <scope>NUCLEOTIDE SEQUENCE [LARGE SCALE GENOMIC DNA]</scope>
    <source>
        <strain evidence="8 9">T14</strain>
    </source>
</reference>
<feature type="compositionally biased region" description="Polar residues" evidence="5">
    <location>
        <begin position="352"/>
        <end position="366"/>
    </location>
</feature>
<dbReference type="NCBIfam" id="TIGR01167">
    <property type="entry name" value="LPXTG_anchor"/>
    <property type="match status" value="1"/>
</dbReference>